<dbReference type="EMBL" id="JABCRI010000015">
    <property type="protein sequence ID" value="KAF8393541.1"/>
    <property type="molecule type" value="Genomic_DNA"/>
</dbReference>
<comment type="caution">
    <text evidence="8">The sequence shown here is derived from an EMBL/GenBank/DDBJ whole genome shotgun (WGS) entry which is preliminary data.</text>
</comment>
<evidence type="ECO:0000313" key="8">
    <source>
        <dbReference type="EMBL" id="KAF8393541.1"/>
    </source>
</evidence>
<gene>
    <name evidence="8" type="ORF">HHK36_021785</name>
</gene>
<feature type="region of interest" description="Disordered" evidence="5">
    <location>
        <begin position="1"/>
        <end position="28"/>
    </location>
</feature>
<dbReference type="InterPro" id="IPR044839">
    <property type="entry name" value="NDR1-like"/>
</dbReference>
<dbReference type="Proteomes" id="UP000655225">
    <property type="component" value="Unassembled WGS sequence"/>
</dbReference>
<feature type="domain" description="Late embryogenesis abundant protein LEA-2 subgroup" evidence="7">
    <location>
        <begin position="122"/>
        <end position="226"/>
    </location>
</feature>
<dbReference type="OMA" id="CCFFWTV"/>
<evidence type="ECO:0000256" key="1">
    <source>
        <dbReference type="ARBA" id="ARBA00004167"/>
    </source>
</evidence>
<dbReference type="GO" id="GO:0005886">
    <property type="term" value="C:plasma membrane"/>
    <property type="evidence" value="ECO:0007669"/>
    <property type="project" value="TreeGrafter"/>
</dbReference>
<dbReference type="InterPro" id="IPR004864">
    <property type="entry name" value="LEA_2"/>
</dbReference>
<keyword evidence="9" id="KW-1185">Reference proteome</keyword>
<keyword evidence="3 6" id="KW-1133">Transmembrane helix</keyword>
<evidence type="ECO:0000256" key="3">
    <source>
        <dbReference type="ARBA" id="ARBA00022989"/>
    </source>
</evidence>
<feature type="compositionally biased region" description="Polar residues" evidence="5">
    <location>
        <begin position="18"/>
        <end position="28"/>
    </location>
</feature>
<evidence type="ECO:0000313" key="9">
    <source>
        <dbReference type="Proteomes" id="UP000655225"/>
    </source>
</evidence>
<feature type="compositionally biased region" description="Low complexity" evidence="5">
    <location>
        <begin position="7"/>
        <end position="16"/>
    </location>
</feature>
<dbReference type="Pfam" id="PF03168">
    <property type="entry name" value="LEA_2"/>
    <property type="match status" value="1"/>
</dbReference>
<dbReference type="GO" id="GO:0098542">
    <property type="term" value="P:defense response to other organism"/>
    <property type="evidence" value="ECO:0007669"/>
    <property type="project" value="InterPro"/>
</dbReference>
<evidence type="ECO:0000256" key="5">
    <source>
        <dbReference type="SAM" id="MobiDB-lite"/>
    </source>
</evidence>
<evidence type="ECO:0000256" key="4">
    <source>
        <dbReference type="ARBA" id="ARBA00023136"/>
    </source>
</evidence>
<evidence type="ECO:0000256" key="2">
    <source>
        <dbReference type="ARBA" id="ARBA00022692"/>
    </source>
</evidence>
<accession>A0A835D859</accession>
<evidence type="ECO:0000256" key="6">
    <source>
        <dbReference type="SAM" id="Phobius"/>
    </source>
</evidence>
<dbReference type="PANTHER" id="PTHR31234">
    <property type="entry name" value="LATE EMBRYOGENESIS ABUNDANT (LEA) HYDROXYPROLINE-RICH GLYCOPROTEIN FAMILY"/>
    <property type="match status" value="1"/>
</dbReference>
<dbReference type="OrthoDB" id="777167at2759"/>
<reference evidence="8 9" key="1">
    <citation type="submission" date="2020-04" db="EMBL/GenBank/DDBJ databases">
        <title>Plant Genome Project.</title>
        <authorList>
            <person name="Zhang R.-G."/>
        </authorList>
    </citation>
    <scope>NUCLEOTIDE SEQUENCE [LARGE SCALE GENOMIC DNA]</scope>
    <source>
        <strain evidence="8">YNK0</strain>
        <tissue evidence="8">Leaf</tissue>
    </source>
</reference>
<sequence length="264" mass="29122">MTDRVYPSSKPTSKPPHTVNSNTKPTFPATKTQLYGATRPIHRPQPKLRRSRRSCCCVCFLWTTLLIIALILLAAIAGGVLWILYSPKRPTFLVTDLRISQFNITTSKDSSSHLNSKLDLKISASNPNQKLVFFYDPITITVKSNGVDVGNGKFPSFGHTTKNITTVKASVSSAGQVLEADAVTSLKTGMMKKKKSGLPLEIQLDTKVKVKMGGLKTKKVGIRVSCDDIHARVPTGKTPAVSSVSNQKYCKVNLRIKVWKWTFF</sequence>
<proteinExistence type="predicted"/>
<dbReference type="PANTHER" id="PTHR31234:SF2">
    <property type="entry name" value="OS05G0199100 PROTEIN"/>
    <property type="match status" value="1"/>
</dbReference>
<dbReference type="AlphaFoldDB" id="A0A835D859"/>
<feature type="transmembrane region" description="Helical" evidence="6">
    <location>
        <begin position="55"/>
        <end position="85"/>
    </location>
</feature>
<keyword evidence="2 6" id="KW-0812">Transmembrane</keyword>
<organism evidence="8 9">
    <name type="scientific">Tetracentron sinense</name>
    <name type="common">Spur-leaf</name>
    <dbReference type="NCBI Taxonomy" id="13715"/>
    <lineage>
        <taxon>Eukaryota</taxon>
        <taxon>Viridiplantae</taxon>
        <taxon>Streptophyta</taxon>
        <taxon>Embryophyta</taxon>
        <taxon>Tracheophyta</taxon>
        <taxon>Spermatophyta</taxon>
        <taxon>Magnoliopsida</taxon>
        <taxon>Trochodendrales</taxon>
        <taxon>Trochodendraceae</taxon>
        <taxon>Tetracentron</taxon>
    </lineage>
</organism>
<name>A0A835D859_TETSI</name>
<evidence type="ECO:0000259" key="7">
    <source>
        <dbReference type="Pfam" id="PF03168"/>
    </source>
</evidence>
<protein>
    <recommendedName>
        <fullName evidence="7">Late embryogenesis abundant protein LEA-2 subgroup domain-containing protein</fullName>
    </recommendedName>
</protein>
<keyword evidence="4 6" id="KW-0472">Membrane</keyword>
<comment type="subcellular location">
    <subcellularLocation>
        <location evidence="1">Membrane</location>
        <topology evidence="1">Single-pass membrane protein</topology>
    </subcellularLocation>
</comment>